<evidence type="ECO:0008006" key="3">
    <source>
        <dbReference type="Google" id="ProtNLM"/>
    </source>
</evidence>
<keyword evidence="2" id="KW-1185">Reference proteome</keyword>
<reference evidence="1" key="1">
    <citation type="journal article" date="2020" name="Stud. Mycol.">
        <title>101 Dothideomycetes genomes: a test case for predicting lifestyles and emergence of pathogens.</title>
        <authorList>
            <person name="Haridas S."/>
            <person name="Albert R."/>
            <person name="Binder M."/>
            <person name="Bloem J."/>
            <person name="Labutti K."/>
            <person name="Salamov A."/>
            <person name="Andreopoulos B."/>
            <person name="Baker S."/>
            <person name="Barry K."/>
            <person name="Bills G."/>
            <person name="Bluhm B."/>
            <person name="Cannon C."/>
            <person name="Castanera R."/>
            <person name="Culley D."/>
            <person name="Daum C."/>
            <person name="Ezra D."/>
            <person name="Gonzalez J."/>
            <person name="Henrissat B."/>
            <person name="Kuo A."/>
            <person name="Liang C."/>
            <person name="Lipzen A."/>
            <person name="Lutzoni F."/>
            <person name="Magnuson J."/>
            <person name="Mondo S."/>
            <person name="Nolan M."/>
            <person name="Ohm R."/>
            <person name="Pangilinan J."/>
            <person name="Park H.-J."/>
            <person name="Ramirez L."/>
            <person name="Alfaro M."/>
            <person name="Sun H."/>
            <person name="Tritt A."/>
            <person name="Yoshinaga Y."/>
            <person name="Zwiers L.-H."/>
            <person name="Turgeon B."/>
            <person name="Goodwin S."/>
            <person name="Spatafora J."/>
            <person name="Crous P."/>
            <person name="Grigoriev I."/>
        </authorList>
    </citation>
    <scope>NUCLEOTIDE SEQUENCE</scope>
    <source>
        <strain evidence="1">CBS 113979</strain>
    </source>
</reference>
<evidence type="ECO:0000313" key="1">
    <source>
        <dbReference type="EMBL" id="KAF1981013.1"/>
    </source>
</evidence>
<dbReference type="OrthoDB" id="47007at2759"/>
<gene>
    <name evidence="1" type="ORF">K402DRAFT_253238</name>
</gene>
<dbReference type="PANTHER" id="PTHR33112">
    <property type="entry name" value="DOMAIN PROTEIN, PUTATIVE-RELATED"/>
    <property type="match status" value="1"/>
</dbReference>
<dbReference type="Proteomes" id="UP000800041">
    <property type="component" value="Unassembled WGS sequence"/>
</dbReference>
<dbReference type="AlphaFoldDB" id="A0A6G1GJ86"/>
<dbReference type="PANTHER" id="PTHR33112:SF16">
    <property type="entry name" value="HETEROKARYON INCOMPATIBILITY DOMAIN-CONTAINING PROTEIN"/>
    <property type="match status" value="1"/>
</dbReference>
<proteinExistence type="predicted"/>
<protein>
    <recommendedName>
        <fullName evidence="3">Heterokaryon incompatibility domain-containing protein</fullName>
    </recommendedName>
</protein>
<dbReference type="EMBL" id="ML977211">
    <property type="protein sequence ID" value="KAF1981013.1"/>
    <property type="molecule type" value="Genomic_DNA"/>
</dbReference>
<organism evidence="1 2">
    <name type="scientific">Aulographum hederae CBS 113979</name>
    <dbReference type="NCBI Taxonomy" id="1176131"/>
    <lineage>
        <taxon>Eukaryota</taxon>
        <taxon>Fungi</taxon>
        <taxon>Dikarya</taxon>
        <taxon>Ascomycota</taxon>
        <taxon>Pezizomycotina</taxon>
        <taxon>Dothideomycetes</taxon>
        <taxon>Pleosporomycetidae</taxon>
        <taxon>Aulographales</taxon>
        <taxon>Aulographaceae</taxon>
    </lineage>
</organism>
<sequence length="255" mass="28253">MTLCAACDRLARNLSTRSVINPAEYHSEAADLLESARTCRLCKYLVSCVGNIVWTTFERDIPLSVGEILTSSPESLGRIEYWGGQSGCRFYMPPPDWDSNGYAKGCSFAFDVILWANETSPASGIVFHVSPTCDPASTISVIESWLRVCRSEHEACRSTISGVVISEYDDPALPSRVVDVGDRNSSHVRVLGTEGSHGQYCALSHCWGSPDKRPIQTTKQALADHVRGIDFRGLPQDFPRCRDRDPRDRHQISLD</sequence>
<evidence type="ECO:0000313" key="2">
    <source>
        <dbReference type="Proteomes" id="UP000800041"/>
    </source>
</evidence>
<accession>A0A6G1GJ86</accession>
<name>A0A6G1GJ86_9PEZI</name>